<reference evidence="1 2" key="1">
    <citation type="submission" date="2017-02" db="EMBL/GenBank/DDBJ databases">
        <authorList>
            <person name="Peterson S.W."/>
        </authorList>
    </citation>
    <scope>NUCLEOTIDE SEQUENCE [LARGE SCALE GENOMIC DNA]</scope>
    <source>
        <strain evidence="1 2">DSM 45154</strain>
    </source>
</reference>
<sequence length="169" mass="18947">MEARSWSAYPIVPEPPIGTGAGEDRERRFAEVPESGWHALVTWAIGPDHVVRCLDLRPPEPVRVVYGRKGRRTVQVEERTRGDRSAVDAQIHDYLTDARVPSQPCGYRWFVELPDGVDDGDQLFGRFRAGLLDIPAGHRPSRERDAMIAAAEALYGAAPRRRPEQPPDD</sequence>
<dbReference type="InterPro" id="IPR046000">
    <property type="entry name" value="DUF5956"/>
</dbReference>
<evidence type="ECO:0000313" key="1">
    <source>
        <dbReference type="EMBL" id="SJZ42685.1"/>
    </source>
</evidence>
<dbReference type="RefSeq" id="WP_144290654.1">
    <property type="nucleotide sequence ID" value="NZ_FUWS01000001.1"/>
</dbReference>
<keyword evidence="2" id="KW-1185">Reference proteome</keyword>
<dbReference type="OrthoDB" id="4476365at2"/>
<accession>A0A1T4KJX2</accession>
<dbReference type="EMBL" id="FUWS01000001">
    <property type="protein sequence ID" value="SJZ42685.1"/>
    <property type="molecule type" value="Genomic_DNA"/>
</dbReference>
<name>A0A1T4KJX2_9ACTN</name>
<proteinExistence type="predicted"/>
<evidence type="ECO:0000313" key="2">
    <source>
        <dbReference type="Proteomes" id="UP000190637"/>
    </source>
</evidence>
<protein>
    <submittedName>
        <fullName evidence="1">Uncharacterized protein</fullName>
    </submittedName>
</protein>
<dbReference type="Pfam" id="PF19381">
    <property type="entry name" value="DUF5956"/>
    <property type="match status" value="1"/>
</dbReference>
<dbReference type="AlphaFoldDB" id="A0A1T4KJX2"/>
<dbReference type="Proteomes" id="UP000190637">
    <property type="component" value="Unassembled WGS sequence"/>
</dbReference>
<organism evidence="1 2">
    <name type="scientific">Marinactinospora thermotolerans DSM 45154</name>
    <dbReference type="NCBI Taxonomy" id="1122192"/>
    <lineage>
        <taxon>Bacteria</taxon>
        <taxon>Bacillati</taxon>
        <taxon>Actinomycetota</taxon>
        <taxon>Actinomycetes</taxon>
        <taxon>Streptosporangiales</taxon>
        <taxon>Nocardiopsidaceae</taxon>
        <taxon>Marinactinospora</taxon>
    </lineage>
</organism>
<gene>
    <name evidence="1" type="ORF">SAMN02745673_00412</name>
</gene>